<keyword evidence="2" id="KW-1185">Reference proteome</keyword>
<gene>
    <name evidence="1" type="ORF">BJ878DRAFT_449135</name>
</gene>
<proteinExistence type="predicted"/>
<name>A0A9P7YVK3_9HELO</name>
<protein>
    <recommendedName>
        <fullName evidence="3">HTH psq-type domain-containing protein</fullName>
    </recommendedName>
</protein>
<sequence length="60" mass="6894">MGYKRVSSKAHFEEHIQKAISSWKDNQFRSIRAAATHFQVPYSTVKARMAGRRTAAQARE</sequence>
<feature type="non-terminal residue" evidence="1">
    <location>
        <position position="60"/>
    </location>
</feature>
<comment type="caution">
    <text evidence="1">The sequence shown here is derived from an EMBL/GenBank/DDBJ whole genome shotgun (WGS) entry which is preliminary data.</text>
</comment>
<dbReference type="AlphaFoldDB" id="A0A9P7YVK3"/>
<dbReference type="InterPro" id="IPR009057">
    <property type="entry name" value="Homeodomain-like_sf"/>
</dbReference>
<dbReference type="Proteomes" id="UP000887226">
    <property type="component" value="Unassembled WGS sequence"/>
</dbReference>
<dbReference type="OrthoDB" id="3439594at2759"/>
<evidence type="ECO:0000313" key="2">
    <source>
        <dbReference type="Proteomes" id="UP000887226"/>
    </source>
</evidence>
<dbReference type="SUPFAM" id="SSF46689">
    <property type="entry name" value="Homeodomain-like"/>
    <property type="match status" value="1"/>
</dbReference>
<evidence type="ECO:0008006" key="3">
    <source>
        <dbReference type="Google" id="ProtNLM"/>
    </source>
</evidence>
<accession>A0A9P7YVK3</accession>
<dbReference type="EMBL" id="MU254392">
    <property type="protein sequence ID" value="KAG9240609.1"/>
    <property type="molecule type" value="Genomic_DNA"/>
</dbReference>
<evidence type="ECO:0000313" key="1">
    <source>
        <dbReference type="EMBL" id="KAG9240609.1"/>
    </source>
</evidence>
<organism evidence="1 2">
    <name type="scientific">Calycina marina</name>
    <dbReference type="NCBI Taxonomy" id="1763456"/>
    <lineage>
        <taxon>Eukaryota</taxon>
        <taxon>Fungi</taxon>
        <taxon>Dikarya</taxon>
        <taxon>Ascomycota</taxon>
        <taxon>Pezizomycotina</taxon>
        <taxon>Leotiomycetes</taxon>
        <taxon>Helotiales</taxon>
        <taxon>Pezizellaceae</taxon>
        <taxon>Calycina</taxon>
    </lineage>
</organism>
<reference evidence="1" key="1">
    <citation type="journal article" date="2021" name="IMA Fungus">
        <title>Genomic characterization of three marine fungi, including Emericellopsis atlantica sp. nov. with signatures of a generalist lifestyle and marine biomass degradation.</title>
        <authorList>
            <person name="Hagestad O.C."/>
            <person name="Hou L."/>
            <person name="Andersen J.H."/>
            <person name="Hansen E.H."/>
            <person name="Altermark B."/>
            <person name="Li C."/>
            <person name="Kuhnert E."/>
            <person name="Cox R.J."/>
            <person name="Crous P.W."/>
            <person name="Spatafora J.W."/>
            <person name="Lail K."/>
            <person name="Amirebrahimi M."/>
            <person name="Lipzen A."/>
            <person name="Pangilinan J."/>
            <person name="Andreopoulos W."/>
            <person name="Hayes R.D."/>
            <person name="Ng V."/>
            <person name="Grigoriev I.V."/>
            <person name="Jackson S.A."/>
            <person name="Sutton T.D.S."/>
            <person name="Dobson A.D.W."/>
            <person name="Rama T."/>
        </authorList>
    </citation>
    <scope>NUCLEOTIDE SEQUENCE</scope>
    <source>
        <strain evidence="1">TRa3180A</strain>
    </source>
</reference>